<dbReference type="Gene3D" id="3.20.20.80">
    <property type="entry name" value="Glycosidases"/>
    <property type="match status" value="1"/>
</dbReference>
<accession>A0A7H0GPU8</accession>
<sequence>MSIFSQSISSRHFSRRDWLRVTGITAAGGALALAGCKSTQMVGGTFLQPWQEHMDWKPERWRSVLTGMVELGCDSLFLQWVGIEGEASRTWEARGRMLQTLLDEAGKVGLGVNIGLPYNERWWDEIDKSDINEVSGYMQSIGRNSIDYMRSVTWQKHPAFEGWYIPYEIEQYHWGPAQRRELLAQWLKPLSEVAIETSGHEPAISTYYSEMASPELLAQLWSHLLDRVRVRPMIQDGVGVHGMNNYANLEPLHQMLLKRAAPFDLVVELFERLPATANMRGQFQARTAAVTRLRDQWKVAQGYGAQRVVAFALEPWASQNTPEGVALRSVWKLDRAVELKQQAPTR</sequence>
<evidence type="ECO:0000313" key="2">
    <source>
        <dbReference type="EMBL" id="QNP50314.1"/>
    </source>
</evidence>
<reference evidence="2 3" key="1">
    <citation type="submission" date="2020-08" db="EMBL/GenBank/DDBJ databases">
        <title>Genome sequence of Diaphorobacter aerolatus KACC 16536T.</title>
        <authorList>
            <person name="Hyun D.-W."/>
            <person name="Bae J.-W."/>
        </authorList>
    </citation>
    <scope>NUCLEOTIDE SEQUENCE [LARGE SCALE GENOMIC DNA]</scope>
    <source>
        <strain evidence="2 3">KACC 16536</strain>
    </source>
</reference>
<keyword evidence="3" id="KW-1185">Reference proteome</keyword>
<evidence type="ECO:0000313" key="3">
    <source>
        <dbReference type="Proteomes" id="UP000516028"/>
    </source>
</evidence>
<dbReference type="Proteomes" id="UP000516028">
    <property type="component" value="Chromosome"/>
</dbReference>
<feature type="domain" description="DUF4434" evidence="1">
    <location>
        <begin position="43"/>
        <end position="323"/>
    </location>
</feature>
<dbReference type="InterPro" id="IPR006311">
    <property type="entry name" value="TAT_signal"/>
</dbReference>
<dbReference type="Pfam" id="PF14488">
    <property type="entry name" value="DUF4434"/>
    <property type="match status" value="1"/>
</dbReference>
<evidence type="ECO:0000259" key="1">
    <source>
        <dbReference type="Pfam" id="PF14488"/>
    </source>
</evidence>
<dbReference type="InterPro" id="IPR027849">
    <property type="entry name" value="DUF4434"/>
</dbReference>
<dbReference type="RefSeq" id="WP_187725821.1">
    <property type="nucleotide sequence ID" value="NZ_CP060783.1"/>
</dbReference>
<organism evidence="2 3">
    <name type="scientific">Diaphorobacter aerolatus</name>
    <dbReference type="NCBI Taxonomy" id="1288495"/>
    <lineage>
        <taxon>Bacteria</taxon>
        <taxon>Pseudomonadati</taxon>
        <taxon>Pseudomonadota</taxon>
        <taxon>Betaproteobacteria</taxon>
        <taxon>Burkholderiales</taxon>
        <taxon>Comamonadaceae</taxon>
        <taxon>Diaphorobacter</taxon>
    </lineage>
</organism>
<name>A0A7H0GPU8_9BURK</name>
<dbReference type="EMBL" id="CP060783">
    <property type="protein sequence ID" value="QNP50314.1"/>
    <property type="molecule type" value="Genomic_DNA"/>
</dbReference>
<dbReference type="KEGG" id="daer:H9K75_11360"/>
<dbReference type="AlphaFoldDB" id="A0A7H0GPU8"/>
<protein>
    <submittedName>
        <fullName evidence="2">DUF4434 domain-containing protein</fullName>
    </submittedName>
</protein>
<dbReference type="PROSITE" id="PS51318">
    <property type="entry name" value="TAT"/>
    <property type="match status" value="1"/>
</dbReference>
<proteinExistence type="predicted"/>
<gene>
    <name evidence="2" type="ORF">H9K75_11360</name>
</gene>